<organism evidence="2 3">
    <name type="scientific">Saguinus oedipus</name>
    <name type="common">Cotton-top tamarin</name>
    <name type="synonym">Oedipomidas oedipus</name>
    <dbReference type="NCBI Taxonomy" id="9490"/>
    <lineage>
        <taxon>Eukaryota</taxon>
        <taxon>Metazoa</taxon>
        <taxon>Chordata</taxon>
        <taxon>Craniata</taxon>
        <taxon>Vertebrata</taxon>
        <taxon>Euteleostomi</taxon>
        <taxon>Mammalia</taxon>
        <taxon>Eutheria</taxon>
        <taxon>Euarchontoglires</taxon>
        <taxon>Primates</taxon>
        <taxon>Haplorrhini</taxon>
        <taxon>Platyrrhini</taxon>
        <taxon>Cebidae</taxon>
        <taxon>Callitrichinae</taxon>
        <taxon>Saguinus</taxon>
    </lineage>
</organism>
<gene>
    <name evidence="2" type="ORF">P7K49_032943</name>
</gene>
<proteinExistence type="predicted"/>
<protein>
    <submittedName>
        <fullName evidence="2">Uncharacterized protein</fullName>
    </submittedName>
</protein>
<feature type="compositionally biased region" description="Basic and acidic residues" evidence="1">
    <location>
        <begin position="20"/>
        <end position="40"/>
    </location>
</feature>
<evidence type="ECO:0000313" key="3">
    <source>
        <dbReference type="Proteomes" id="UP001266305"/>
    </source>
</evidence>
<reference evidence="2 3" key="1">
    <citation type="submission" date="2023-05" db="EMBL/GenBank/DDBJ databases">
        <title>B98-5 Cell Line De Novo Hybrid Assembly: An Optical Mapping Approach.</title>
        <authorList>
            <person name="Kananen K."/>
            <person name="Auerbach J.A."/>
            <person name="Kautto E."/>
            <person name="Blachly J.S."/>
        </authorList>
    </citation>
    <scope>NUCLEOTIDE SEQUENCE [LARGE SCALE GENOMIC DNA]</scope>
    <source>
        <strain evidence="2">B95-8</strain>
        <tissue evidence="2">Cell line</tissue>
    </source>
</reference>
<evidence type="ECO:0000256" key="1">
    <source>
        <dbReference type="SAM" id="MobiDB-lite"/>
    </source>
</evidence>
<evidence type="ECO:0000313" key="2">
    <source>
        <dbReference type="EMBL" id="KAK2087036.1"/>
    </source>
</evidence>
<name>A0ABQ9TQX6_SAGOE</name>
<sequence>MRREQGRPPTQAQAIGPMGRDTRSRSRSAAEPEREPKSEQEPWAPKPAAPGGRGTAQTEAAEPGAQVGSLREQRWGFGSYFTEELEIPRIGDPGELRDPRRTRGGFPGEGNS</sequence>
<dbReference type="EMBL" id="JASSZA010000019">
    <property type="protein sequence ID" value="KAK2087036.1"/>
    <property type="molecule type" value="Genomic_DNA"/>
</dbReference>
<accession>A0ABQ9TQX6</accession>
<feature type="region of interest" description="Disordered" evidence="1">
    <location>
        <begin position="1"/>
        <end position="112"/>
    </location>
</feature>
<dbReference type="Proteomes" id="UP001266305">
    <property type="component" value="Unassembled WGS sequence"/>
</dbReference>
<keyword evidence="3" id="KW-1185">Reference proteome</keyword>
<feature type="compositionally biased region" description="Basic and acidic residues" evidence="1">
    <location>
        <begin position="86"/>
        <end position="101"/>
    </location>
</feature>
<comment type="caution">
    <text evidence="2">The sequence shown here is derived from an EMBL/GenBank/DDBJ whole genome shotgun (WGS) entry which is preliminary data.</text>
</comment>